<feature type="transmembrane region" description="Helical" evidence="1">
    <location>
        <begin position="18"/>
        <end position="36"/>
    </location>
</feature>
<accession>A0A1H0QX74</accession>
<dbReference type="SUPFAM" id="SSF69322">
    <property type="entry name" value="Tricorn protease domain 2"/>
    <property type="match status" value="1"/>
</dbReference>
<dbReference type="STRING" id="1090615.SAMN04515671_3295"/>
<dbReference type="RefSeq" id="WP_157695475.1">
    <property type="nucleotide sequence ID" value="NZ_LT629710.1"/>
</dbReference>
<dbReference type="Proteomes" id="UP000198741">
    <property type="component" value="Chromosome I"/>
</dbReference>
<proteinExistence type="predicted"/>
<protein>
    <recommendedName>
        <fullName evidence="4">WD40-like Beta Propeller Repeat</fullName>
    </recommendedName>
</protein>
<evidence type="ECO:0000256" key="1">
    <source>
        <dbReference type="SAM" id="Phobius"/>
    </source>
</evidence>
<evidence type="ECO:0000313" key="2">
    <source>
        <dbReference type="EMBL" id="SDP21857.1"/>
    </source>
</evidence>
<dbReference type="Gene3D" id="2.120.10.30">
    <property type="entry name" value="TolB, C-terminal domain"/>
    <property type="match status" value="1"/>
</dbReference>
<gene>
    <name evidence="2" type="ORF">SAMN04515671_3295</name>
</gene>
<keyword evidence="1" id="KW-0812">Transmembrane</keyword>
<sequence>MGETGGGTRDGRPPLTRWWPLLGLGLVGVIVVAVVLHPRTPLSIPVPKVVPTTRSSPQTRGPVGATSVPLVTRAAGPAPVVVDLHHSVLGVTAGWELFARSDDSVIRIEAARGRVTRTGVPSLASSGPVSFLAGPEGVIVRPLDYVPGYEVPDGAPARALPGVLAVGGPALPGPDRDHLWTQARRGSGALTLTDWAGHPSAVTAAAPADSSVVSAASDGAGQILFFSGERGVFLGGTSRTRLLTGGTLDAINARTMVVTKCDPDVSCVTSVVDRMTSRRKALAHAVASSMGAGLVSPDNRRAVMVTPGADTSSSMELTLLDLGDGTRTTLPRSLGIPDATRMVFSPDGRWLFIATDEGRIAAVDPLTGRITDLGIALPAVRQLAVRPGRA</sequence>
<dbReference type="OrthoDB" id="3350752at2"/>
<reference evidence="2 3" key="1">
    <citation type="submission" date="2016-10" db="EMBL/GenBank/DDBJ databases">
        <authorList>
            <person name="de Groot N.N."/>
        </authorList>
    </citation>
    <scope>NUCLEOTIDE SEQUENCE [LARGE SCALE GENOMIC DNA]</scope>
    <source>
        <strain evidence="3">P4-7,KCTC 19426,CECT 7604</strain>
    </source>
</reference>
<organism evidence="2 3">
    <name type="scientific">Nakamurella panacisegetis</name>
    <dbReference type="NCBI Taxonomy" id="1090615"/>
    <lineage>
        <taxon>Bacteria</taxon>
        <taxon>Bacillati</taxon>
        <taxon>Actinomycetota</taxon>
        <taxon>Actinomycetes</taxon>
        <taxon>Nakamurellales</taxon>
        <taxon>Nakamurellaceae</taxon>
        <taxon>Nakamurella</taxon>
    </lineage>
</organism>
<evidence type="ECO:0008006" key="4">
    <source>
        <dbReference type="Google" id="ProtNLM"/>
    </source>
</evidence>
<dbReference type="InterPro" id="IPR011042">
    <property type="entry name" value="6-blade_b-propeller_TolB-like"/>
</dbReference>
<keyword evidence="1" id="KW-0472">Membrane</keyword>
<name>A0A1H0QX74_9ACTN</name>
<evidence type="ECO:0000313" key="3">
    <source>
        <dbReference type="Proteomes" id="UP000198741"/>
    </source>
</evidence>
<keyword evidence="3" id="KW-1185">Reference proteome</keyword>
<dbReference type="AlphaFoldDB" id="A0A1H0QX74"/>
<dbReference type="EMBL" id="LT629710">
    <property type="protein sequence ID" value="SDP21857.1"/>
    <property type="molecule type" value="Genomic_DNA"/>
</dbReference>
<keyword evidence="1" id="KW-1133">Transmembrane helix</keyword>